<dbReference type="Proteomes" id="UP001140096">
    <property type="component" value="Unassembled WGS sequence"/>
</dbReference>
<gene>
    <name evidence="1" type="ORF">H4S07_000023</name>
</gene>
<name>A0ACC1LRW2_9FUNG</name>
<organism evidence="1 2">
    <name type="scientific">Coemansia furcata</name>
    <dbReference type="NCBI Taxonomy" id="417177"/>
    <lineage>
        <taxon>Eukaryota</taxon>
        <taxon>Fungi</taxon>
        <taxon>Fungi incertae sedis</taxon>
        <taxon>Zoopagomycota</taxon>
        <taxon>Kickxellomycotina</taxon>
        <taxon>Kickxellomycetes</taxon>
        <taxon>Kickxellales</taxon>
        <taxon>Kickxellaceae</taxon>
        <taxon>Coemansia</taxon>
    </lineage>
</organism>
<keyword evidence="2" id="KW-1185">Reference proteome</keyword>
<comment type="caution">
    <text evidence="1">The sequence shown here is derived from an EMBL/GenBank/DDBJ whole genome shotgun (WGS) entry which is preliminary data.</text>
</comment>
<proteinExistence type="predicted"/>
<evidence type="ECO:0000313" key="2">
    <source>
        <dbReference type="Proteomes" id="UP001140096"/>
    </source>
</evidence>
<dbReference type="EMBL" id="JANBUP010000001">
    <property type="protein sequence ID" value="KAJ2814225.1"/>
    <property type="molecule type" value="Genomic_DNA"/>
</dbReference>
<protein>
    <submittedName>
        <fullName evidence="1">Uncharacterized protein</fullName>
    </submittedName>
</protein>
<evidence type="ECO:0000313" key="1">
    <source>
        <dbReference type="EMBL" id="KAJ2814225.1"/>
    </source>
</evidence>
<sequence length="484" mass="55562">MSSAIRARPDWMDTLNDADAHAGWAAEAKALKVTDLEFRYVLDELAYFSSLHSPDSSVRLSAADGVWFSHALIDADTTKGLKDYAVILENVPDRLKDWHPAARTRTLNLIDPSLYPLMYVIDRNQASYASDKFSWLPSEFRVDDNGAVTIESYINNLHPVRHAALYPIIASVFSKCLPLLEQVLTDLVHPRKPRVEINLYDCYEYERPEPERGRLLYNEYLEELENRNKDATYKDPKPKPFVVPERPDNPYSLRGRQLQAIVQMSNIELPSKKSVYGGRGWSMAGLDNERIIATGIIFYDVDNIAQCSLEFREPFNAHHTVINDNEQHAIQFAYGIDGDLSGRPACFSQELGKVDIKDGICVVFPNVYQCKMPRIALDIRSKHGHCKMLTFYFVDPTTRIPSTKVVPPQQRDWWMEDVLTHEPFRSLPLLVVDGIMNKIDYPISLKDAKQIRLEMEAEIKRKTVHVSTKFFQPACSLKMFKEYR</sequence>
<reference evidence="1" key="1">
    <citation type="submission" date="2022-07" db="EMBL/GenBank/DDBJ databases">
        <title>Phylogenomic reconstructions and comparative analyses of Kickxellomycotina fungi.</title>
        <authorList>
            <person name="Reynolds N.K."/>
            <person name="Stajich J.E."/>
            <person name="Barry K."/>
            <person name="Grigoriev I.V."/>
            <person name="Crous P."/>
            <person name="Smith M.E."/>
        </authorList>
    </citation>
    <scope>NUCLEOTIDE SEQUENCE</scope>
    <source>
        <strain evidence="1">CBS 102833</strain>
    </source>
</reference>
<accession>A0ACC1LRW2</accession>